<keyword evidence="2" id="KW-0472">Membrane</keyword>
<evidence type="ECO:0008006" key="5">
    <source>
        <dbReference type="Google" id="ProtNLM"/>
    </source>
</evidence>
<keyword evidence="2" id="KW-0812">Transmembrane</keyword>
<dbReference type="InterPro" id="IPR004344">
    <property type="entry name" value="TTL/TTLL_fam"/>
</dbReference>
<dbReference type="Gene3D" id="3.30.470.20">
    <property type="entry name" value="ATP-grasp fold, B domain"/>
    <property type="match status" value="1"/>
</dbReference>
<evidence type="ECO:0000256" key="2">
    <source>
        <dbReference type="SAM" id="Phobius"/>
    </source>
</evidence>
<keyword evidence="4" id="KW-1185">Reference proteome</keyword>
<evidence type="ECO:0000256" key="1">
    <source>
        <dbReference type="SAM" id="MobiDB-lite"/>
    </source>
</evidence>
<keyword evidence="2" id="KW-1133">Transmembrane helix</keyword>
<comment type="caution">
    <text evidence="3">The sequence shown here is derived from an EMBL/GenBank/DDBJ whole genome shotgun (WGS) entry which is preliminary data.</text>
</comment>
<dbReference type="PROSITE" id="PS51221">
    <property type="entry name" value="TTL"/>
    <property type="match status" value="1"/>
</dbReference>
<dbReference type="Proteomes" id="UP001153954">
    <property type="component" value="Unassembled WGS sequence"/>
</dbReference>
<evidence type="ECO:0000313" key="4">
    <source>
        <dbReference type="Proteomes" id="UP001153954"/>
    </source>
</evidence>
<accession>A0AAU9TWI0</accession>
<dbReference type="SUPFAM" id="SSF56059">
    <property type="entry name" value="Glutathione synthetase ATP-binding domain-like"/>
    <property type="match status" value="1"/>
</dbReference>
<name>A0AAU9TWI0_EUPED</name>
<feature type="region of interest" description="Disordered" evidence="1">
    <location>
        <begin position="1"/>
        <end position="24"/>
    </location>
</feature>
<proteinExistence type="predicted"/>
<dbReference type="EMBL" id="CAKOGL010000009">
    <property type="protein sequence ID" value="CAH2090156.1"/>
    <property type="molecule type" value="Genomic_DNA"/>
</dbReference>
<dbReference type="AlphaFoldDB" id="A0AAU9TWI0"/>
<feature type="transmembrane region" description="Helical" evidence="2">
    <location>
        <begin position="48"/>
        <end position="68"/>
    </location>
</feature>
<feature type="compositionally biased region" description="Basic and acidic residues" evidence="1">
    <location>
        <begin position="15"/>
        <end position="24"/>
    </location>
</feature>
<dbReference type="PANTHER" id="PTHR47113">
    <property type="entry name" value="LD09343P"/>
    <property type="match status" value="1"/>
</dbReference>
<dbReference type="PANTHER" id="PTHR47113:SF1">
    <property type="entry name" value="LD09343P"/>
    <property type="match status" value="1"/>
</dbReference>
<dbReference type="InterPro" id="IPR053317">
    <property type="entry name" value="Tubulin_polyglutamylase"/>
</dbReference>
<protein>
    <recommendedName>
        <fullName evidence="5">Tubulin polyglutamylase ttll-15</fullName>
    </recommendedName>
</protein>
<sequence>MDNIKMKKEKRKKDNKQLLDRNENIPENIEEENVSKVYNSSIRNDTNINIFFLICIIGVSLAILLEIINVQNRKQNACKDYDANRRFYWVYSAHNDVDNKNGLLKHVHLVLERIGYEKSTNQTSWLLLWSHDYPFRSLYPNLHRLKSDQKVNHFPGTGFITNKVDLATSESKFIPKAFKIPKNTKEFLRYASENKNAVFLEKHNQHRGVYLKNVTAIDLSSGESFVQEYIQKPFLVDGHKFDIGVYVVLTSVDPLRVYWYKGDVLFRYCPAKYYPFDPSNLDKYVIGDDYLPTWEVPSLARPYTALGFGMKEAFDHYAESKGKNTTRLWEDVQEAIVEVFLKKEYHIIEALKNYPSKDNFFEMMRFDLVIDEDLKVYLLEANMSPNLSAAHYPPNQLLYEQVLYNLFALVGVARNVKSNNAAATNMISAQKNIAVYSHECSTICKDDCEALDICKLCRPCLEPKLKSNFLNAHMENLHKGDFRRLFPPVMKPNSRNEDEIKNLNQMNKLQYLWFQGKCNNDSTWCL</sequence>
<evidence type="ECO:0000313" key="3">
    <source>
        <dbReference type="EMBL" id="CAH2090156.1"/>
    </source>
</evidence>
<reference evidence="3" key="1">
    <citation type="submission" date="2022-03" db="EMBL/GenBank/DDBJ databases">
        <authorList>
            <person name="Tunstrom K."/>
        </authorList>
    </citation>
    <scope>NUCLEOTIDE SEQUENCE</scope>
</reference>
<organism evidence="3 4">
    <name type="scientific">Euphydryas editha</name>
    <name type="common">Edith's checkerspot</name>
    <dbReference type="NCBI Taxonomy" id="104508"/>
    <lineage>
        <taxon>Eukaryota</taxon>
        <taxon>Metazoa</taxon>
        <taxon>Ecdysozoa</taxon>
        <taxon>Arthropoda</taxon>
        <taxon>Hexapoda</taxon>
        <taxon>Insecta</taxon>
        <taxon>Pterygota</taxon>
        <taxon>Neoptera</taxon>
        <taxon>Endopterygota</taxon>
        <taxon>Lepidoptera</taxon>
        <taxon>Glossata</taxon>
        <taxon>Ditrysia</taxon>
        <taxon>Papilionoidea</taxon>
        <taxon>Nymphalidae</taxon>
        <taxon>Nymphalinae</taxon>
        <taxon>Euphydryas</taxon>
    </lineage>
</organism>
<gene>
    <name evidence="3" type="ORF">EEDITHA_LOCUS6146</name>
</gene>
<dbReference type="Pfam" id="PF03133">
    <property type="entry name" value="TTL"/>
    <property type="match status" value="1"/>
</dbReference>